<feature type="non-terminal residue" evidence="1">
    <location>
        <position position="1"/>
    </location>
</feature>
<dbReference type="EMBL" id="HACA01020685">
    <property type="protein sequence ID" value="CDW38046.1"/>
    <property type="molecule type" value="Transcribed_RNA"/>
</dbReference>
<reference evidence="1" key="1">
    <citation type="submission" date="2014-05" db="EMBL/GenBank/DDBJ databases">
        <authorList>
            <person name="Chronopoulou M."/>
        </authorList>
    </citation>
    <scope>NUCLEOTIDE SEQUENCE</scope>
    <source>
        <tissue evidence="1">Whole organism</tissue>
    </source>
</reference>
<accession>A0A0K2UK36</accession>
<dbReference type="AlphaFoldDB" id="A0A0K2UK36"/>
<sequence length="51" mass="6140">YLDLPKALNQSVHRRLASLLAKKNILVKINFFVRQRYYYFKHFGEPFPVLS</sequence>
<proteinExistence type="predicted"/>
<organism evidence="1">
    <name type="scientific">Lepeophtheirus salmonis</name>
    <name type="common">Salmon louse</name>
    <name type="synonym">Caligus salmonis</name>
    <dbReference type="NCBI Taxonomy" id="72036"/>
    <lineage>
        <taxon>Eukaryota</taxon>
        <taxon>Metazoa</taxon>
        <taxon>Ecdysozoa</taxon>
        <taxon>Arthropoda</taxon>
        <taxon>Crustacea</taxon>
        <taxon>Multicrustacea</taxon>
        <taxon>Hexanauplia</taxon>
        <taxon>Copepoda</taxon>
        <taxon>Siphonostomatoida</taxon>
        <taxon>Caligidae</taxon>
        <taxon>Lepeophtheirus</taxon>
    </lineage>
</organism>
<protein>
    <submittedName>
        <fullName evidence="1">Uncharacterized protein</fullName>
    </submittedName>
</protein>
<evidence type="ECO:0000313" key="1">
    <source>
        <dbReference type="EMBL" id="CDW38046.1"/>
    </source>
</evidence>
<name>A0A0K2UK36_LEPSM</name>